<reference evidence="2 3" key="1">
    <citation type="submission" date="2024-02" db="EMBL/GenBank/DDBJ databases">
        <authorList>
            <person name="Vignale AGUSTIN F."/>
            <person name="Sosa J E."/>
            <person name="Modenutti C."/>
        </authorList>
    </citation>
    <scope>NUCLEOTIDE SEQUENCE [LARGE SCALE GENOMIC DNA]</scope>
</reference>
<evidence type="ECO:0000256" key="1">
    <source>
        <dbReference type="SAM" id="MobiDB-lite"/>
    </source>
</evidence>
<protein>
    <submittedName>
        <fullName evidence="2">Uncharacterized protein</fullName>
    </submittedName>
</protein>
<feature type="compositionally biased region" description="Basic and acidic residues" evidence="1">
    <location>
        <begin position="127"/>
        <end position="143"/>
    </location>
</feature>
<accession>A0ABC8RT03</accession>
<keyword evidence="3" id="KW-1185">Reference proteome</keyword>
<sequence>MQYQPYLLEYVEKERAGIERDSATIGNDIENERAGVERNSSTIEGDMENERVRVKRDNTIVGADIENERGGVERDNTTVGADIENKRVRAEIDNKTFDRSDFHDSEYDVEEDEKYAEWAGVTNIGKGVEKEKSTNHGHAKNDGVESDYGPPDELLSIDDSSSDEDSTKRRMPKFVTTQTSGKASANASVRVGKCVQSHRREKLQVKRNVIPPTSSQQFKPPRSTPNPTLFLWKGQSYTTLASLQLISKRGRIEGIQIMVA</sequence>
<dbReference type="Proteomes" id="UP001642360">
    <property type="component" value="Unassembled WGS sequence"/>
</dbReference>
<proteinExistence type="predicted"/>
<feature type="compositionally biased region" description="Polar residues" evidence="1">
    <location>
        <begin position="175"/>
        <end position="187"/>
    </location>
</feature>
<dbReference type="EMBL" id="CAUOFW020001725">
    <property type="protein sequence ID" value="CAK9148126.1"/>
    <property type="molecule type" value="Genomic_DNA"/>
</dbReference>
<comment type="caution">
    <text evidence="2">The sequence shown here is derived from an EMBL/GenBank/DDBJ whole genome shotgun (WGS) entry which is preliminary data.</text>
</comment>
<evidence type="ECO:0000313" key="2">
    <source>
        <dbReference type="EMBL" id="CAK9148126.1"/>
    </source>
</evidence>
<evidence type="ECO:0000313" key="3">
    <source>
        <dbReference type="Proteomes" id="UP001642360"/>
    </source>
</evidence>
<dbReference type="AlphaFoldDB" id="A0ABC8RT03"/>
<name>A0ABC8RT03_9AQUA</name>
<organism evidence="2 3">
    <name type="scientific">Ilex paraguariensis</name>
    <name type="common">yerba mate</name>
    <dbReference type="NCBI Taxonomy" id="185542"/>
    <lineage>
        <taxon>Eukaryota</taxon>
        <taxon>Viridiplantae</taxon>
        <taxon>Streptophyta</taxon>
        <taxon>Embryophyta</taxon>
        <taxon>Tracheophyta</taxon>
        <taxon>Spermatophyta</taxon>
        <taxon>Magnoliopsida</taxon>
        <taxon>eudicotyledons</taxon>
        <taxon>Gunneridae</taxon>
        <taxon>Pentapetalae</taxon>
        <taxon>asterids</taxon>
        <taxon>campanulids</taxon>
        <taxon>Aquifoliales</taxon>
        <taxon>Aquifoliaceae</taxon>
        <taxon>Ilex</taxon>
    </lineage>
</organism>
<feature type="region of interest" description="Disordered" evidence="1">
    <location>
        <begin position="127"/>
        <end position="190"/>
    </location>
</feature>
<gene>
    <name evidence="2" type="ORF">ILEXP_LOCUS16054</name>
</gene>